<sequence length="117" mass="12917">MGSVMMTDKGSGKIVLDVRWGFWGFDGAGLWKMVEGLAQLVKRVKGQRWRLAESLVESDGKGFPTLNCIKQRVVRHAIRDHGSIEGQLFRGSGWQTRHGSAPGGMSFKTRGAEVVDE</sequence>
<organism evidence="2 3">
    <name type="scientific">Hibiscus sabdariffa</name>
    <name type="common">roselle</name>
    <dbReference type="NCBI Taxonomy" id="183260"/>
    <lineage>
        <taxon>Eukaryota</taxon>
        <taxon>Viridiplantae</taxon>
        <taxon>Streptophyta</taxon>
        <taxon>Embryophyta</taxon>
        <taxon>Tracheophyta</taxon>
        <taxon>Spermatophyta</taxon>
        <taxon>Magnoliopsida</taxon>
        <taxon>eudicotyledons</taxon>
        <taxon>Gunneridae</taxon>
        <taxon>Pentapetalae</taxon>
        <taxon>rosids</taxon>
        <taxon>malvids</taxon>
        <taxon>Malvales</taxon>
        <taxon>Malvaceae</taxon>
        <taxon>Malvoideae</taxon>
        <taxon>Hibiscus</taxon>
    </lineage>
</organism>
<feature type="region of interest" description="Disordered" evidence="1">
    <location>
        <begin position="93"/>
        <end position="117"/>
    </location>
</feature>
<accession>A0ABR2ABC5</accession>
<keyword evidence="3" id="KW-1185">Reference proteome</keyword>
<protein>
    <submittedName>
        <fullName evidence="2">Uncharacterized protein</fullName>
    </submittedName>
</protein>
<dbReference type="Proteomes" id="UP001396334">
    <property type="component" value="Unassembled WGS sequence"/>
</dbReference>
<evidence type="ECO:0000256" key="1">
    <source>
        <dbReference type="SAM" id="MobiDB-lite"/>
    </source>
</evidence>
<proteinExistence type="predicted"/>
<evidence type="ECO:0000313" key="2">
    <source>
        <dbReference type="EMBL" id="KAK8490334.1"/>
    </source>
</evidence>
<evidence type="ECO:0000313" key="3">
    <source>
        <dbReference type="Proteomes" id="UP001396334"/>
    </source>
</evidence>
<name>A0ABR2ABC5_9ROSI</name>
<reference evidence="2 3" key="1">
    <citation type="journal article" date="2024" name="G3 (Bethesda)">
        <title>Genome assembly of Hibiscus sabdariffa L. provides insights into metabolisms of medicinal natural products.</title>
        <authorList>
            <person name="Kim T."/>
        </authorList>
    </citation>
    <scope>NUCLEOTIDE SEQUENCE [LARGE SCALE GENOMIC DNA]</scope>
    <source>
        <strain evidence="2">TK-2024</strain>
        <tissue evidence="2">Old leaves</tissue>
    </source>
</reference>
<dbReference type="EMBL" id="JBBPBN010000286">
    <property type="protein sequence ID" value="KAK8490334.1"/>
    <property type="molecule type" value="Genomic_DNA"/>
</dbReference>
<comment type="caution">
    <text evidence="2">The sequence shown here is derived from an EMBL/GenBank/DDBJ whole genome shotgun (WGS) entry which is preliminary data.</text>
</comment>
<gene>
    <name evidence="2" type="ORF">V6N11_045244</name>
</gene>